<dbReference type="InterPro" id="IPR024607">
    <property type="entry name" value="Sulfatase_CS"/>
</dbReference>
<keyword evidence="7" id="KW-0808">Transferase</keyword>
<dbReference type="InterPro" id="IPR017850">
    <property type="entry name" value="Alkaline_phosphatase_core_sf"/>
</dbReference>
<gene>
    <name evidence="7" type="ORF">GM418_01185</name>
</gene>
<evidence type="ECO:0000256" key="5">
    <source>
        <dbReference type="SAM" id="MobiDB-lite"/>
    </source>
</evidence>
<accession>A0A6I6JQA9</accession>
<keyword evidence="4" id="KW-0106">Calcium</keyword>
<dbReference type="GO" id="GO:0016740">
    <property type="term" value="F:transferase activity"/>
    <property type="evidence" value="ECO:0007669"/>
    <property type="project" value="UniProtKB-KW"/>
</dbReference>
<dbReference type="AlphaFoldDB" id="A0A6I6JQA9"/>
<sequence>MKKEFYPFAGIFVLIFFLNSCQTKDSNETSKPNIVYILADDLGYGDISSLNPDSKIQTPNIDKLASEGMVFRDAHSNSSVCTPTRYGILTGQYAWRSRIKSGVLLGYSPSLIEESTPTVAAFLQQQGYTTACIGKWHLGIDFKLKNGTYHSGTPGVDFTQELRGFNGYEQIDFSKPAKGGPLGAGFEYSYILPASLDFEPYMYLENNLAVEAPTDSTPGSALDAEIYATGAFWRPGRMAPSFSFEGVLPTFTNKAISFINRQKGADSPFFLYFPMNAPHTPWVPTNEFKGTTEIDEYGDYVKEVDDQVRQILETLQKNGMEENTIVFFTSDNGAYWRPEFIEKYNHRSNFTFRGMKSDAWEGGHHIPLMVKWPEKIEAGTFSNQTTSLTDFFDTVRELLGASANEKPQDSFSLLSILTGKQESIQRAPVIHHSGSGKFAIRDGDWKLIEGLGSGGFSEPKNPKPQPDEPKDQLYNLKVDPAEKENLYFSKPEKVEELKTKLEEIKGY</sequence>
<dbReference type="PANTHER" id="PTHR42693:SF53">
    <property type="entry name" value="ENDO-4-O-SULFATASE"/>
    <property type="match status" value="1"/>
</dbReference>
<dbReference type="GO" id="GO:0046872">
    <property type="term" value="F:metal ion binding"/>
    <property type="evidence" value="ECO:0007669"/>
    <property type="project" value="UniProtKB-KW"/>
</dbReference>
<dbReference type="InterPro" id="IPR050738">
    <property type="entry name" value="Sulfatase"/>
</dbReference>
<evidence type="ECO:0000313" key="8">
    <source>
        <dbReference type="Proteomes" id="UP000428260"/>
    </source>
</evidence>
<name>A0A6I6JQA9_9BACT</name>
<dbReference type="PANTHER" id="PTHR42693">
    <property type="entry name" value="ARYLSULFATASE FAMILY MEMBER"/>
    <property type="match status" value="1"/>
</dbReference>
<comment type="similarity">
    <text evidence="1">Belongs to the sulfatase family.</text>
</comment>
<feature type="domain" description="Sulfatase N-terminal" evidence="6">
    <location>
        <begin position="32"/>
        <end position="400"/>
    </location>
</feature>
<dbReference type="PROSITE" id="PS00149">
    <property type="entry name" value="SULFATASE_2"/>
    <property type="match status" value="1"/>
</dbReference>
<keyword evidence="2" id="KW-0479">Metal-binding</keyword>
<evidence type="ECO:0000256" key="4">
    <source>
        <dbReference type="ARBA" id="ARBA00022837"/>
    </source>
</evidence>
<dbReference type="Proteomes" id="UP000428260">
    <property type="component" value="Chromosome"/>
</dbReference>
<evidence type="ECO:0000256" key="1">
    <source>
        <dbReference type="ARBA" id="ARBA00008779"/>
    </source>
</evidence>
<organism evidence="7 8">
    <name type="scientific">Maribellus comscasis</name>
    <dbReference type="NCBI Taxonomy" id="2681766"/>
    <lineage>
        <taxon>Bacteria</taxon>
        <taxon>Pseudomonadati</taxon>
        <taxon>Bacteroidota</taxon>
        <taxon>Bacteroidia</taxon>
        <taxon>Marinilabiliales</taxon>
        <taxon>Prolixibacteraceae</taxon>
        <taxon>Maribellus</taxon>
    </lineage>
</organism>
<evidence type="ECO:0000256" key="3">
    <source>
        <dbReference type="ARBA" id="ARBA00022801"/>
    </source>
</evidence>
<dbReference type="Gene3D" id="3.40.720.10">
    <property type="entry name" value="Alkaline Phosphatase, subunit A"/>
    <property type="match status" value="1"/>
</dbReference>
<feature type="region of interest" description="Disordered" evidence="5">
    <location>
        <begin position="451"/>
        <end position="472"/>
    </location>
</feature>
<dbReference type="Pfam" id="PF00884">
    <property type="entry name" value="Sulfatase"/>
    <property type="match status" value="1"/>
</dbReference>
<dbReference type="PROSITE" id="PS00523">
    <property type="entry name" value="SULFATASE_1"/>
    <property type="match status" value="1"/>
</dbReference>
<keyword evidence="3 7" id="KW-0378">Hydrolase</keyword>
<dbReference type="KEGG" id="mcos:GM418_01185"/>
<dbReference type="GO" id="GO:0004065">
    <property type="term" value="F:arylsulfatase activity"/>
    <property type="evidence" value="ECO:0007669"/>
    <property type="project" value="TreeGrafter"/>
</dbReference>
<proteinExistence type="inferred from homology"/>
<keyword evidence="8" id="KW-1185">Reference proteome</keyword>
<protein>
    <submittedName>
        <fullName evidence="7">Sulfatase-like hydrolase/transferase</fullName>
    </submittedName>
</protein>
<dbReference type="InterPro" id="IPR000917">
    <property type="entry name" value="Sulfatase_N"/>
</dbReference>
<evidence type="ECO:0000313" key="7">
    <source>
        <dbReference type="EMBL" id="QGY42317.1"/>
    </source>
</evidence>
<evidence type="ECO:0000259" key="6">
    <source>
        <dbReference type="Pfam" id="PF00884"/>
    </source>
</evidence>
<reference evidence="7 8" key="1">
    <citation type="submission" date="2019-11" db="EMBL/GenBank/DDBJ databases">
        <authorList>
            <person name="Zheng R.K."/>
            <person name="Sun C.M."/>
        </authorList>
    </citation>
    <scope>NUCLEOTIDE SEQUENCE [LARGE SCALE GENOMIC DNA]</scope>
    <source>
        <strain evidence="7 8">WC007</strain>
    </source>
</reference>
<evidence type="ECO:0000256" key="2">
    <source>
        <dbReference type="ARBA" id="ARBA00022723"/>
    </source>
</evidence>
<dbReference type="SUPFAM" id="SSF53649">
    <property type="entry name" value="Alkaline phosphatase-like"/>
    <property type="match status" value="1"/>
</dbReference>
<dbReference type="CDD" id="cd16143">
    <property type="entry name" value="ARS_like"/>
    <property type="match status" value="1"/>
</dbReference>
<dbReference type="EMBL" id="CP046401">
    <property type="protein sequence ID" value="QGY42317.1"/>
    <property type="molecule type" value="Genomic_DNA"/>
</dbReference>
<dbReference type="RefSeq" id="WP_158862360.1">
    <property type="nucleotide sequence ID" value="NZ_CP046401.1"/>
</dbReference>
<dbReference type="Gene3D" id="3.30.1120.10">
    <property type="match status" value="1"/>
</dbReference>